<reference evidence="2 3" key="1">
    <citation type="submission" date="2010-07" db="EMBL/GenBank/DDBJ databases">
        <title>The complete genome of Methanosalsum zhilinae DSM 4017.</title>
        <authorList>
            <consortium name="US DOE Joint Genome Institute (JGI-PGF)"/>
            <person name="Lucas S."/>
            <person name="Copeland A."/>
            <person name="Lapidus A."/>
            <person name="Glavina del Rio T."/>
            <person name="Dalin E."/>
            <person name="Tice H."/>
            <person name="Bruce D."/>
            <person name="Goodwin L."/>
            <person name="Pitluck S."/>
            <person name="Kyrpides N."/>
            <person name="Mavromatis K."/>
            <person name="Ovchinnikova G."/>
            <person name="Daligault H."/>
            <person name="Detter J.C."/>
            <person name="Han C."/>
            <person name="Tapia R."/>
            <person name="Larimer F."/>
            <person name="Land M."/>
            <person name="Hauser L."/>
            <person name="Markowitz V."/>
            <person name="Cheng J.-F."/>
            <person name="Hugenholtz P."/>
            <person name="Woyke T."/>
            <person name="Wu D."/>
            <person name="Spring S."/>
            <person name="Schueler E."/>
            <person name="Brambilla E."/>
            <person name="Klenk H.-P."/>
            <person name="Eisen J.A."/>
        </authorList>
    </citation>
    <scope>NUCLEOTIDE SEQUENCE [LARGE SCALE GENOMIC DNA]</scope>
    <source>
        <strain evidence="3">DSM 4017 / NBRC 107636 / OCM 62 / WeN5</strain>
    </source>
</reference>
<keyword evidence="1" id="KW-0472">Membrane</keyword>
<sequence precursor="true">MRKYINIQNSRRLAIFCTALIPVAVLSYHEKLSIGDISSLPLFLILVLMLIFSNLEIPVYRMRTKKPVHLSRDALALEHIYAVPVLEELSTGSQRTFDTAVTVNAGGFIVPLIALLYLLSTHLTTVALLLTLIMIIAVVLISEMISGVGVVIPDHTPLIAIPFALMVDPSHVAEITYISAIAGIFIGTLVSILTFNREKKGSAYISLGGAGNFPAIYFTVLIAGLLSYFI</sequence>
<dbReference type="EMBL" id="CP002101">
    <property type="protein sequence ID" value="AEH60106.1"/>
    <property type="molecule type" value="Genomic_DNA"/>
</dbReference>
<accession>F7XNK9</accession>
<dbReference type="KEGG" id="mzh:Mzhil_0228"/>
<feature type="transmembrane region" description="Helical" evidence="1">
    <location>
        <begin position="37"/>
        <end position="57"/>
    </location>
</feature>
<feature type="transmembrane region" description="Helical" evidence="1">
    <location>
        <begin position="207"/>
        <end position="229"/>
    </location>
</feature>
<dbReference type="OrthoDB" id="141826at2157"/>
<dbReference type="STRING" id="679901.Mzhil_0228"/>
<gene>
    <name evidence="2" type="ordered locus">Mzhil_0228</name>
</gene>
<keyword evidence="3" id="KW-1185">Reference proteome</keyword>
<dbReference type="AlphaFoldDB" id="F7XNK9"/>
<keyword evidence="1" id="KW-1133">Transmembrane helix</keyword>
<dbReference type="HOGENOM" id="CLU_1202622_0_0_2"/>
<keyword evidence="1" id="KW-0812">Transmembrane</keyword>
<organism evidence="2 3">
    <name type="scientific">Methanosalsum zhilinae (strain DSM 4017 / NBRC 107636 / OCM 62 / WeN5)</name>
    <name type="common">Methanohalophilus zhilinae</name>
    <dbReference type="NCBI Taxonomy" id="679901"/>
    <lineage>
        <taxon>Archaea</taxon>
        <taxon>Methanobacteriati</taxon>
        <taxon>Methanobacteriota</taxon>
        <taxon>Stenosarchaea group</taxon>
        <taxon>Methanomicrobia</taxon>
        <taxon>Methanosarcinales</taxon>
        <taxon>Methanosarcinaceae</taxon>
        <taxon>Methanosalsum</taxon>
    </lineage>
</organism>
<feature type="transmembrane region" description="Helical" evidence="1">
    <location>
        <begin position="126"/>
        <end position="152"/>
    </location>
</feature>
<evidence type="ECO:0000313" key="2">
    <source>
        <dbReference type="EMBL" id="AEH60106.1"/>
    </source>
</evidence>
<dbReference type="Proteomes" id="UP000006622">
    <property type="component" value="Chromosome"/>
</dbReference>
<dbReference type="InterPro" id="IPR011672">
    <property type="entry name" value="DUF1614"/>
</dbReference>
<feature type="transmembrane region" description="Helical" evidence="1">
    <location>
        <begin position="172"/>
        <end position="195"/>
    </location>
</feature>
<name>F7XNK9_METZD</name>
<evidence type="ECO:0008006" key="4">
    <source>
        <dbReference type="Google" id="ProtNLM"/>
    </source>
</evidence>
<evidence type="ECO:0000313" key="3">
    <source>
        <dbReference type="Proteomes" id="UP000006622"/>
    </source>
</evidence>
<protein>
    <recommendedName>
        <fullName evidence="4">DUF1614 domain-containing protein</fullName>
    </recommendedName>
</protein>
<dbReference type="Pfam" id="PF07758">
    <property type="entry name" value="DUF1614"/>
    <property type="match status" value="1"/>
</dbReference>
<feature type="transmembrane region" description="Helical" evidence="1">
    <location>
        <begin position="99"/>
        <end position="119"/>
    </location>
</feature>
<proteinExistence type="predicted"/>
<evidence type="ECO:0000256" key="1">
    <source>
        <dbReference type="SAM" id="Phobius"/>
    </source>
</evidence>